<dbReference type="Proteomes" id="UP000570678">
    <property type="component" value="Unassembled WGS sequence"/>
</dbReference>
<accession>A0A846YCV7</accession>
<organism evidence="4 5">
    <name type="scientific">Nocardia flavorosea</name>
    <dbReference type="NCBI Taxonomy" id="53429"/>
    <lineage>
        <taxon>Bacteria</taxon>
        <taxon>Bacillati</taxon>
        <taxon>Actinomycetota</taxon>
        <taxon>Actinomycetes</taxon>
        <taxon>Mycobacteriales</taxon>
        <taxon>Nocardiaceae</taxon>
        <taxon>Nocardia</taxon>
    </lineage>
</organism>
<dbReference type="InterPro" id="IPR036452">
    <property type="entry name" value="Ribo_hydro-like"/>
</dbReference>
<keyword evidence="2" id="KW-0326">Glycosidase</keyword>
<dbReference type="PANTHER" id="PTHR12304:SF4">
    <property type="entry name" value="URIDINE NUCLEOSIDASE"/>
    <property type="match status" value="1"/>
</dbReference>
<proteinExistence type="predicted"/>
<feature type="domain" description="Inosine/uridine-preferring nucleoside hydrolase" evidence="3">
    <location>
        <begin position="5"/>
        <end position="328"/>
    </location>
</feature>
<evidence type="ECO:0000259" key="3">
    <source>
        <dbReference type="Pfam" id="PF01156"/>
    </source>
</evidence>
<evidence type="ECO:0000313" key="5">
    <source>
        <dbReference type="Proteomes" id="UP000570678"/>
    </source>
</evidence>
<dbReference type="GO" id="GO:0008477">
    <property type="term" value="F:purine nucleosidase activity"/>
    <property type="evidence" value="ECO:0007669"/>
    <property type="project" value="TreeGrafter"/>
</dbReference>
<dbReference type="Pfam" id="PF01156">
    <property type="entry name" value="IU_nuc_hydro"/>
    <property type="match status" value="1"/>
</dbReference>
<dbReference type="Gene3D" id="3.90.245.10">
    <property type="entry name" value="Ribonucleoside hydrolase-like"/>
    <property type="match status" value="1"/>
</dbReference>
<protein>
    <submittedName>
        <fullName evidence="4">Nucleoside hydrolase</fullName>
    </submittedName>
</protein>
<dbReference type="AlphaFoldDB" id="A0A846YCV7"/>
<gene>
    <name evidence="4" type="ORF">HGA15_00440</name>
</gene>
<dbReference type="EMBL" id="JAAXOT010000001">
    <property type="protein sequence ID" value="NKY54649.1"/>
    <property type="molecule type" value="Genomic_DNA"/>
</dbReference>
<dbReference type="CDD" id="cd02653">
    <property type="entry name" value="nuc_hydro_3"/>
    <property type="match status" value="1"/>
</dbReference>
<dbReference type="InterPro" id="IPR001910">
    <property type="entry name" value="Inosine/uridine_hydrolase_dom"/>
</dbReference>
<dbReference type="SUPFAM" id="SSF53590">
    <property type="entry name" value="Nucleoside hydrolase"/>
    <property type="match status" value="1"/>
</dbReference>
<comment type="caution">
    <text evidence="4">The sequence shown here is derived from an EMBL/GenBank/DDBJ whole genome shotgun (WGS) entry which is preliminary data.</text>
</comment>
<keyword evidence="1 4" id="KW-0378">Hydrolase</keyword>
<dbReference type="PANTHER" id="PTHR12304">
    <property type="entry name" value="INOSINE-URIDINE PREFERRING NUCLEOSIDE HYDROLASE"/>
    <property type="match status" value="1"/>
</dbReference>
<keyword evidence="5" id="KW-1185">Reference proteome</keyword>
<reference evidence="4 5" key="1">
    <citation type="submission" date="2020-04" db="EMBL/GenBank/DDBJ databases">
        <title>MicrobeNet Type strains.</title>
        <authorList>
            <person name="Nicholson A.C."/>
        </authorList>
    </citation>
    <scope>NUCLEOTIDE SEQUENCE [LARGE SCALE GENOMIC DNA]</scope>
    <source>
        <strain evidence="4 5">JCM 3332</strain>
    </source>
</reference>
<dbReference type="GO" id="GO:0005829">
    <property type="term" value="C:cytosol"/>
    <property type="evidence" value="ECO:0007669"/>
    <property type="project" value="TreeGrafter"/>
</dbReference>
<dbReference type="GO" id="GO:0006152">
    <property type="term" value="P:purine nucleoside catabolic process"/>
    <property type="evidence" value="ECO:0007669"/>
    <property type="project" value="TreeGrafter"/>
</dbReference>
<dbReference type="InterPro" id="IPR023186">
    <property type="entry name" value="IUNH"/>
</dbReference>
<evidence type="ECO:0000256" key="2">
    <source>
        <dbReference type="ARBA" id="ARBA00023295"/>
    </source>
</evidence>
<dbReference type="RefSeq" id="WP_062971118.1">
    <property type="nucleotide sequence ID" value="NZ_JAAXOT010000001.1"/>
</dbReference>
<evidence type="ECO:0000256" key="1">
    <source>
        <dbReference type="ARBA" id="ARBA00022801"/>
    </source>
</evidence>
<evidence type="ECO:0000313" key="4">
    <source>
        <dbReference type="EMBL" id="NKY54649.1"/>
    </source>
</evidence>
<sequence length="356" mass="38196">MRQRIIVDVDTGVDDSLALLYLLASPDAEIAGIAATAGNVPAGQVAINNLAWLDLVDAPDIEVALGATDPLKIPLRTTEDTHGPQGVGYAELPAPARRISDRSAAQMWVDLARAHPGDLLGLCTGPLTNLALALRIEPELPRLLRRLVIMGGAFNHPGNTTPTNEWNIHVDPEAAKIVFDAFSAAPAHRRPVVCALDITETIEMRPAHLTRLASRAGSFPIETVTPADPPAARSAASNPIIRHVTDAVRFYFDFHHGYDLGYLAHMHDPFAAAVALDPTLARTRPATVDVELAGTLTRATTVADWAGMWGRPPNADIVVATDPDRFFDRLITRIGDYARARFPAAVGEHTLTAESG</sequence>
<name>A0A846YCV7_9NOCA</name>